<dbReference type="PRINTS" id="PR01007">
    <property type="entry name" value="FLGHOOKFLIK"/>
</dbReference>
<feature type="compositionally biased region" description="Low complexity" evidence="4">
    <location>
        <begin position="445"/>
        <end position="454"/>
    </location>
</feature>
<name>A0ABX7L5M0_9BACL</name>
<evidence type="ECO:0000313" key="6">
    <source>
        <dbReference type="EMBL" id="QSF42936.1"/>
    </source>
</evidence>
<dbReference type="InterPro" id="IPR021136">
    <property type="entry name" value="Flagellar_hook_control-like_C"/>
</dbReference>
<proteinExistence type="inferred from homology"/>
<dbReference type="InterPro" id="IPR001635">
    <property type="entry name" value="Flag_hook_Flik"/>
</dbReference>
<organism evidence="6 7">
    <name type="scientific">Paenibacillus tianjinensis</name>
    <dbReference type="NCBI Taxonomy" id="2810347"/>
    <lineage>
        <taxon>Bacteria</taxon>
        <taxon>Bacillati</taxon>
        <taxon>Bacillota</taxon>
        <taxon>Bacilli</taxon>
        <taxon>Bacillales</taxon>
        <taxon>Paenibacillaceae</taxon>
        <taxon>Paenibacillus</taxon>
    </lineage>
</organism>
<dbReference type="InterPro" id="IPR038610">
    <property type="entry name" value="FliK-like_C_sf"/>
</dbReference>
<keyword evidence="6" id="KW-0966">Cell projection</keyword>
<keyword evidence="7" id="KW-1185">Reference proteome</keyword>
<evidence type="ECO:0000256" key="1">
    <source>
        <dbReference type="ARBA" id="ARBA00003944"/>
    </source>
</evidence>
<evidence type="ECO:0000313" key="7">
    <source>
        <dbReference type="Proteomes" id="UP000663452"/>
    </source>
</evidence>
<dbReference type="RefSeq" id="WP_206100595.1">
    <property type="nucleotide sequence ID" value="NZ_CP070969.1"/>
</dbReference>
<dbReference type="Proteomes" id="UP000663452">
    <property type="component" value="Chromosome"/>
</dbReference>
<dbReference type="CDD" id="cd17470">
    <property type="entry name" value="T3SS_Flik_C"/>
    <property type="match status" value="1"/>
</dbReference>
<dbReference type="EMBL" id="CP070969">
    <property type="protein sequence ID" value="QSF42936.1"/>
    <property type="molecule type" value="Genomic_DNA"/>
</dbReference>
<comment type="similarity">
    <text evidence="2">Belongs to the FliK family.</text>
</comment>
<dbReference type="Pfam" id="PF02120">
    <property type="entry name" value="Flg_hook"/>
    <property type="match status" value="1"/>
</dbReference>
<reference evidence="6 7" key="1">
    <citation type="submission" date="2021-02" db="EMBL/GenBank/DDBJ databases">
        <title>Paenibacillus tianjinensis sp. nov.</title>
        <authorList>
            <person name="Liu H."/>
        </authorList>
    </citation>
    <scope>NUCLEOTIDE SEQUENCE [LARGE SCALE GENOMIC DNA]</scope>
    <source>
        <strain evidence="6 7">TB2019</strain>
    </source>
</reference>
<evidence type="ECO:0000259" key="5">
    <source>
        <dbReference type="Pfam" id="PF02120"/>
    </source>
</evidence>
<evidence type="ECO:0000256" key="3">
    <source>
        <dbReference type="ARBA" id="ARBA00022795"/>
    </source>
</evidence>
<feature type="compositionally biased region" description="Polar residues" evidence="4">
    <location>
        <begin position="1"/>
        <end position="17"/>
    </location>
</feature>
<dbReference type="Gene3D" id="3.30.750.140">
    <property type="match status" value="1"/>
</dbReference>
<keyword evidence="6" id="KW-0969">Cilium</keyword>
<dbReference type="PANTHER" id="PTHR37533">
    <property type="entry name" value="FLAGELLAR HOOK-LENGTH CONTROL PROTEIN"/>
    <property type="match status" value="1"/>
</dbReference>
<feature type="region of interest" description="Disordered" evidence="4">
    <location>
        <begin position="441"/>
        <end position="470"/>
    </location>
</feature>
<keyword evidence="3" id="KW-1005">Bacterial flagellum biogenesis</keyword>
<accession>A0ABX7L5M0</accession>
<keyword evidence="6" id="KW-0282">Flagellum</keyword>
<feature type="domain" description="Flagellar hook-length control protein-like C-terminal" evidence="5">
    <location>
        <begin position="364"/>
        <end position="437"/>
    </location>
</feature>
<dbReference type="InterPro" id="IPR052563">
    <property type="entry name" value="FliK"/>
</dbReference>
<protein>
    <submittedName>
        <fullName evidence="6">Flagellar hook-length control protein FliK</fullName>
    </submittedName>
</protein>
<comment type="function">
    <text evidence="1">Controls the length of the flagellar hook.</text>
</comment>
<evidence type="ECO:0000256" key="2">
    <source>
        <dbReference type="ARBA" id="ARBA00009149"/>
    </source>
</evidence>
<feature type="region of interest" description="Disordered" evidence="4">
    <location>
        <begin position="1"/>
        <end position="23"/>
    </location>
</feature>
<evidence type="ECO:0000256" key="4">
    <source>
        <dbReference type="SAM" id="MobiDB-lite"/>
    </source>
</evidence>
<sequence>MSLVLSSLSGGNTVPTNGTSATVGGTTTAVGTAAAAGGGPTALPFAQTLVQTMGGSIPKGAETPLLGNLASLLQGLMNAVQTTGGETGDAANVQSADLLKGLTEDVEKLDENISADPALLAALQGWLLQVSALLTGSNAAGESSGSEGNTDAAAVLSPLAQNPETIRFAVQDELNSLVGLIKDAAAKGKEASAVKGAELLNQFSAIMAEVVNPENNKVKARGTNITDTAAASAKQPAGTEGSIKSNATDATVPVLVKPSTVTSTTQTAADASAATAVEEASADVIATQVTKPAASAEPLKSASTEEPLPEVKAAEGSHDIVTAGQLSIRDGIAAPLKAESAPVPVSQFAQQMDTFITGKLEIVKKGGVAEATITLFPENLGQVDVKITMQNGNLIAQFNTAHSGAKDMLEQQMSQLRAALQSQGIQVEKLEVTQNNTPLFSQFNGQQGRQPGSSGQQGGRSKERREEAGDAVLAAELNGEWKDWVAETKQSNPNQEGSFSAKA</sequence>
<dbReference type="PANTHER" id="PTHR37533:SF2">
    <property type="entry name" value="FLAGELLAR HOOK-LENGTH CONTROL PROTEIN"/>
    <property type="match status" value="1"/>
</dbReference>
<gene>
    <name evidence="6" type="ORF">JRJ22_16700</name>
</gene>